<proteinExistence type="predicted"/>
<sequence length="63" mass="6949">MLRRGVRTNIRLTTHAAKATESQKPLSIQVKTAITTGPQAQIIQNGRMWSSRGKENKMPCSAV</sequence>
<dbReference type="InParanoid" id="G3IPT4"/>
<gene>
    <name evidence="1" type="ORF">I79_026012</name>
</gene>
<reference evidence="2" key="1">
    <citation type="journal article" date="2011" name="Nat. Biotechnol.">
        <title>The genomic sequence of the Chinese hamster ovary (CHO)-K1 cell line.</title>
        <authorList>
            <person name="Xu X."/>
            <person name="Nagarajan H."/>
            <person name="Lewis N.E."/>
            <person name="Pan S."/>
            <person name="Cai Z."/>
            <person name="Liu X."/>
            <person name="Chen W."/>
            <person name="Xie M."/>
            <person name="Wang W."/>
            <person name="Hammond S."/>
            <person name="Andersen M.R."/>
            <person name="Neff N."/>
            <person name="Passarelli B."/>
            <person name="Koh W."/>
            <person name="Fan H.C."/>
            <person name="Wang J."/>
            <person name="Gui Y."/>
            <person name="Lee K.H."/>
            <person name="Betenbaugh M.J."/>
            <person name="Quake S.R."/>
            <person name="Famili I."/>
            <person name="Palsson B.O."/>
            <person name="Wang J."/>
        </authorList>
    </citation>
    <scope>NUCLEOTIDE SEQUENCE [LARGE SCALE GENOMIC DNA]</scope>
    <source>
        <strain evidence="2">CHO K1 cell line</strain>
    </source>
</reference>
<accession>G3IPT4</accession>
<organism evidence="1 2">
    <name type="scientific">Cricetulus griseus</name>
    <name type="common">Chinese hamster</name>
    <name type="synonym">Cricetulus barabensis griseus</name>
    <dbReference type="NCBI Taxonomy" id="10029"/>
    <lineage>
        <taxon>Eukaryota</taxon>
        <taxon>Metazoa</taxon>
        <taxon>Chordata</taxon>
        <taxon>Craniata</taxon>
        <taxon>Vertebrata</taxon>
        <taxon>Euteleostomi</taxon>
        <taxon>Mammalia</taxon>
        <taxon>Eutheria</taxon>
        <taxon>Euarchontoglires</taxon>
        <taxon>Glires</taxon>
        <taxon>Rodentia</taxon>
        <taxon>Myomorpha</taxon>
        <taxon>Muroidea</taxon>
        <taxon>Cricetidae</taxon>
        <taxon>Cricetinae</taxon>
        <taxon>Cricetulus</taxon>
    </lineage>
</organism>
<protein>
    <submittedName>
        <fullName evidence="1">Uncharacterized protein</fullName>
    </submittedName>
</protein>
<evidence type="ECO:0000313" key="2">
    <source>
        <dbReference type="Proteomes" id="UP000001075"/>
    </source>
</evidence>
<name>G3IPT4_CRIGR</name>
<dbReference type="AlphaFoldDB" id="G3IPT4"/>
<dbReference type="Proteomes" id="UP000001075">
    <property type="component" value="Unassembled WGS sequence"/>
</dbReference>
<dbReference type="EMBL" id="JH015163">
    <property type="protein sequence ID" value="EGV91337.1"/>
    <property type="molecule type" value="Genomic_DNA"/>
</dbReference>
<evidence type="ECO:0000313" key="1">
    <source>
        <dbReference type="EMBL" id="EGV91337.1"/>
    </source>
</evidence>